<feature type="domain" description="DUF3857" evidence="2">
    <location>
        <begin position="58"/>
        <end position="215"/>
    </location>
</feature>
<dbReference type="InterPro" id="IPR038765">
    <property type="entry name" value="Papain-like_cys_pep_sf"/>
</dbReference>
<evidence type="ECO:0000313" key="3">
    <source>
        <dbReference type="EMBL" id="TLV00474.1"/>
    </source>
</evidence>
<gene>
    <name evidence="3" type="ORF">FEN17_13380</name>
</gene>
<feature type="domain" description="Transglutaminase-like" evidence="1">
    <location>
        <begin position="280"/>
        <end position="353"/>
    </location>
</feature>
<comment type="caution">
    <text evidence="3">The sequence shown here is derived from an EMBL/GenBank/DDBJ whole genome shotgun (WGS) entry which is preliminary data.</text>
</comment>
<protein>
    <submittedName>
        <fullName evidence="3">DUF3857 domain-containing protein</fullName>
    </submittedName>
</protein>
<dbReference type="Pfam" id="PF01841">
    <property type="entry name" value="Transglut_core"/>
    <property type="match status" value="1"/>
</dbReference>
<name>A0A5R9KW55_9BACT</name>
<dbReference type="OrthoDB" id="8595007at2"/>
<dbReference type="AlphaFoldDB" id="A0A5R9KW55"/>
<dbReference type="EMBL" id="VCEJ01000004">
    <property type="protein sequence ID" value="TLV00474.1"/>
    <property type="molecule type" value="Genomic_DNA"/>
</dbReference>
<reference evidence="3 4" key="1">
    <citation type="submission" date="2019-05" db="EMBL/GenBank/DDBJ databases">
        <authorList>
            <person name="Qu J.-H."/>
        </authorList>
    </citation>
    <scope>NUCLEOTIDE SEQUENCE [LARGE SCALE GENOMIC DNA]</scope>
    <source>
        <strain evidence="3 4">T17</strain>
    </source>
</reference>
<sequence>MPVRLIILLFLYPFLAKADQDLSVGKIKPELLKGAHAVIRLSELEWEIKSKAEGRLSTHLIVTIFDESGEERYRSLYVGYDQFTKIKDIEGKLYDANGKLLKKLKTTDIQDFGLGLYSDAITDARMKQAQFGEKAFTYPYTIEFSYETVDRNMMFYPKWSAGKKEGTAIESAIFKIKAPEGFAFRYKEKNGAPPVKKSPASGSQVYEWSIANLPADDQTDEYPLPQIDGEPLVLTAPSDFEIQGYQGNFNSWEDMGKFYYTLNAGRDALPAATVEEIKTLVKNLKTDRAKVEAIYKWMQAKSRYVSIQLGIGGWQTIDAMTVAGKGYGDCKALTNFTLAALRTAGIKCHPALIKAGEEEKIMADFPSNQFNHVIACAVLAKDTMWLECTSQTAKPNFLGTFTGGRYALLVMPEGGKLVATPGYKSQQNVRSSKASVNLEENGTGQIEVQVRYAGLQQEMRQAVLYNTTKEEQKKWLINHINLPSLDLQRFELIEENEAEPRVRETLTMNVRNCATKTGTRLFVKPALLSRTIEMPTSSERPTDFYLPLSDYNFTDLDTMAYHVPANYKLETTLPAVKVSSAFGTYEMKAVLDNNRLVCYRSVVMTGGRYPSSDFPAWVDFLKKIRKADRTQVVFVENKP</sequence>
<evidence type="ECO:0000259" key="1">
    <source>
        <dbReference type="Pfam" id="PF01841"/>
    </source>
</evidence>
<dbReference type="Gene3D" id="2.60.120.1130">
    <property type="match status" value="1"/>
</dbReference>
<dbReference type="RefSeq" id="WP_138365854.1">
    <property type="nucleotide sequence ID" value="NZ_VCEJ01000004.1"/>
</dbReference>
<keyword evidence="4" id="KW-1185">Reference proteome</keyword>
<evidence type="ECO:0000259" key="2">
    <source>
        <dbReference type="Pfam" id="PF12969"/>
    </source>
</evidence>
<dbReference type="SUPFAM" id="SSF54001">
    <property type="entry name" value="Cysteine proteinases"/>
    <property type="match status" value="1"/>
</dbReference>
<dbReference type="Gene3D" id="2.60.40.3140">
    <property type="match status" value="1"/>
</dbReference>
<dbReference type="InterPro" id="IPR017889">
    <property type="entry name" value="Avidin-like_CS"/>
</dbReference>
<accession>A0A5R9KW55</accession>
<dbReference type="Pfam" id="PF12969">
    <property type="entry name" value="DUF3857"/>
    <property type="match status" value="1"/>
</dbReference>
<organism evidence="3 4">
    <name type="scientific">Dyadobacter luticola</name>
    <dbReference type="NCBI Taxonomy" id="1979387"/>
    <lineage>
        <taxon>Bacteria</taxon>
        <taxon>Pseudomonadati</taxon>
        <taxon>Bacteroidota</taxon>
        <taxon>Cytophagia</taxon>
        <taxon>Cytophagales</taxon>
        <taxon>Spirosomataceae</taxon>
        <taxon>Dyadobacter</taxon>
    </lineage>
</organism>
<dbReference type="InterPro" id="IPR002931">
    <property type="entry name" value="Transglutaminase-like"/>
</dbReference>
<evidence type="ECO:0000313" key="4">
    <source>
        <dbReference type="Proteomes" id="UP000306402"/>
    </source>
</evidence>
<dbReference type="PROSITE" id="PS00577">
    <property type="entry name" value="AVIDIN_1"/>
    <property type="match status" value="1"/>
</dbReference>
<dbReference type="InterPro" id="IPR024618">
    <property type="entry name" value="DUF3857"/>
</dbReference>
<dbReference type="Gene3D" id="3.10.620.30">
    <property type="match status" value="1"/>
</dbReference>
<proteinExistence type="predicted"/>
<dbReference type="Proteomes" id="UP000306402">
    <property type="component" value="Unassembled WGS sequence"/>
</dbReference>